<dbReference type="Proteomes" id="UP001521116">
    <property type="component" value="Unassembled WGS sequence"/>
</dbReference>
<keyword evidence="6" id="KW-0653">Protein transport</keyword>
<dbReference type="InterPro" id="IPR004813">
    <property type="entry name" value="OPT"/>
</dbReference>
<sequence length="275" mass="30855">MSDDKSEGVVNVDSKPEHLLDKGPETTESEADRAEVLSAAGISLASEDADLPCLTLRMWVIGIGFCLLGSGLNTLYTFRYPSITLSQAAIQFLAFPLGRLWERVVPDWTIPIFGWKLDLNRGRFNHKENILIFIMANLSFFTRLSADVLTEQRVFYGVKCGWGFEIIITLATILFGFSLAGSQIAYISSPLIAPPWAIINLLASLVFWIYIISPALYYTNTWYSTYLPIQSNSVFDNMAETYNVSKVIDKSNGFQFDPAKYNSYSPVGIHFYDFG</sequence>
<dbReference type="PANTHER" id="PTHR22601">
    <property type="entry name" value="ISP4 LIKE PROTEIN"/>
    <property type="match status" value="1"/>
</dbReference>
<evidence type="ECO:0000256" key="5">
    <source>
        <dbReference type="ARBA" id="ARBA00022856"/>
    </source>
</evidence>
<dbReference type="InterPro" id="IPR004648">
    <property type="entry name" value="Oligpept_transpt"/>
</dbReference>
<keyword evidence="3" id="KW-0813">Transport</keyword>
<evidence type="ECO:0000256" key="10">
    <source>
        <dbReference type="SAM" id="Phobius"/>
    </source>
</evidence>
<evidence type="ECO:0000256" key="8">
    <source>
        <dbReference type="ARBA" id="ARBA00023136"/>
    </source>
</evidence>
<comment type="similarity">
    <text evidence="2">Belongs to the oligopeptide OPT transporter family.</text>
</comment>
<feature type="compositionally biased region" description="Basic and acidic residues" evidence="9">
    <location>
        <begin position="14"/>
        <end position="30"/>
    </location>
</feature>
<evidence type="ECO:0000313" key="12">
    <source>
        <dbReference type="Proteomes" id="UP001521116"/>
    </source>
</evidence>
<keyword evidence="7 10" id="KW-1133">Transmembrane helix</keyword>
<proteinExistence type="inferred from homology"/>
<reference evidence="11 12" key="1">
    <citation type="submission" date="2024-02" db="EMBL/GenBank/DDBJ databases">
        <title>De novo assembly and annotation of 12 fungi associated with fruit tree decline syndrome in Ontario, Canada.</title>
        <authorList>
            <person name="Sulman M."/>
            <person name="Ellouze W."/>
            <person name="Ilyukhin E."/>
        </authorList>
    </citation>
    <scope>NUCLEOTIDE SEQUENCE [LARGE SCALE GENOMIC DNA]</scope>
    <source>
        <strain evidence="11 12">M1-105</strain>
    </source>
</reference>
<dbReference type="EMBL" id="JAJVDC020000411">
    <property type="protein sequence ID" value="KAL1614224.1"/>
    <property type="molecule type" value="Genomic_DNA"/>
</dbReference>
<feature type="region of interest" description="Disordered" evidence="9">
    <location>
        <begin position="1"/>
        <end position="30"/>
    </location>
</feature>
<comment type="subcellular location">
    <subcellularLocation>
        <location evidence="1">Membrane</location>
        <topology evidence="1">Multi-pass membrane protein</topology>
    </subcellularLocation>
</comment>
<name>A0ABR3S9L9_9PEZI</name>
<feature type="transmembrane region" description="Helical" evidence="10">
    <location>
        <begin position="198"/>
        <end position="218"/>
    </location>
</feature>
<evidence type="ECO:0000256" key="1">
    <source>
        <dbReference type="ARBA" id="ARBA00004141"/>
    </source>
</evidence>
<evidence type="ECO:0000313" key="11">
    <source>
        <dbReference type="EMBL" id="KAL1614224.1"/>
    </source>
</evidence>
<feature type="transmembrane region" description="Helical" evidence="10">
    <location>
        <begin position="166"/>
        <end position="186"/>
    </location>
</feature>
<feature type="transmembrane region" description="Helical" evidence="10">
    <location>
        <begin position="56"/>
        <end position="76"/>
    </location>
</feature>
<accession>A0ABR3S9L9</accession>
<keyword evidence="12" id="KW-1185">Reference proteome</keyword>
<evidence type="ECO:0000256" key="4">
    <source>
        <dbReference type="ARBA" id="ARBA00022692"/>
    </source>
</evidence>
<organism evidence="11 12">
    <name type="scientific">Neofusicoccum ribis</name>
    <dbReference type="NCBI Taxonomy" id="45134"/>
    <lineage>
        <taxon>Eukaryota</taxon>
        <taxon>Fungi</taxon>
        <taxon>Dikarya</taxon>
        <taxon>Ascomycota</taxon>
        <taxon>Pezizomycotina</taxon>
        <taxon>Dothideomycetes</taxon>
        <taxon>Dothideomycetes incertae sedis</taxon>
        <taxon>Botryosphaeriales</taxon>
        <taxon>Botryosphaeriaceae</taxon>
        <taxon>Neofusicoccum</taxon>
    </lineage>
</organism>
<evidence type="ECO:0000256" key="6">
    <source>
        <dbReference type="ARBA" id="ARBA00022927"/>
    </source>
</evidence>
<keyword evidence="4 10" id="KW-0812">Transmembrane</keyword>
<evidence type="ECO:0000256" key="2">
    <source>
        <dbReference type="ARBA" id="ARBA00008807"/>
    </source>
</evidence>
<gene>
    <name evidence="11" type="ORF">SLS56_012164</name>
</gene>
<evidence type="ECO:0000256" key="9">
    <source>
        <dbReference type="SAM" id="MobiDB-lite"/>
    </source>
</evidence>
<keyword evidence="8 10" id="KW-0472">Membrane</keyword>
<comment type="caution">
    <text evidence="11">The sequence shown here is derived from an EMBL/GenBank/DDBJ whole genome shotgun (WGS) entry which is preliminary data.</text>
</comment>
<protein>
    <recommendedName>
        <fullName evidence="13">Oligopeptide transporter</fullName>
    </recommendedName>
</protein>
<evidence type="ECO:0000256" key="3">
    <source>
        <dbReference type="ARBA" id="ARBA00022448"/>
    </source>
</evidence>
<evidence type="ECO:0008006" key="13">
    <source>
        <dbReference type="Google" id="ProtNLM"/>
    </source>
</evidence>
<evidence type="ECO:0000256" key="7">
    <source>
        <dbReference type="ARBA" id="ARBA00022989"/>
    </source>
</evidence>
<dbReference type="Pfam" id="PF03169">
    <property type="entry name" value="OPT"/>
    <property type="match status" value="2"/>
</dbReference>
<keyword evidence="5" id="KW-0571">Peptide transport</keyword>